<organism evidence="2 3">
    <name type="scientific">Aspergillus ellipticus CBS 707.79</name>
    <dbReference type="NCBI Taxonomy" id="1448320"/>
    <lineage>
        <taxon>Eukaryota</taxon>
        <taxon>Fungi</taxon>
        <taxon>Dikarya</taxon>
        <taxon>Ascomycota</taxon>
        <taxon>Pezizomycotina</taxon>
        <taxon>Eurotiomycetes</taxon>
        <taxon>Eurotiomycetidae</taxon>
        <taxon>Eurotiales</taxon>
        <taxon>Aspergillaceae</taxon>
        <taxon>Aspergillus</taxon>
        <taxon>Aspergillus subgen. Circumdati</taxon>
    </lineage>
</organism>
<dbReference type="OrthoDB" id="4187970at2759"/>
<name>A0A319CS74_9EURO</name>
<feature type="region of interest" description="Disordered" evidence="1">
    <location>
        <begin position="211"/>
        <end position="234"/>
    </location>
</feature>
<reference evidence="2 3" key="1">
    <citation type="submission" date="2018-02" db="EMBL/GenBank/DDBJ databases">
        <title>The genomes of Aspergillus section Nigri reveals drivers in fungal speciation.</title>
        <authorList>
            <consortium name="DOE Joint Genome Institute"/>
            <person name="Vesth T.C."/>
            <person name="Nybo J."/>
            <person name="Theobald S."/>
            <person name="Brandl J."/>
            <person name="Frisvad J.C."/>
            <person name="Nielsen K.F."/>
            <person name="Lyhne E.K."/>
            <person name="Kogle M.E."/>
            <person name="Kuo A."/>
            <person name="Riley R."/>
            <person name="Clum A."/>
            <person name="Nolan M."/>
            <person name="Lipzen A."/>
            <person name="Salamov A."/>
            <person name="Henrissat B."/>
            <person name="Wiebenga A."/>
            <person name="De vries R.P."/>
            <person name="Grigoriev I.V."/>
            <person name="Mortensen U.H."/>
            <person name="Andersen M.R."/>
            <person name="Baker S.E."/>
        </authorList>
    </citation>
    <scope>NUCLEOTIDE SEQUENCE [LARGE SCALE GENOMIC DNA]</scope>
    <source>
        <strain evidence="2 3">CBS 707.79</strain>
    </source>
</reference>
<accession>A0A319CS74</accession>
<dbReference type="STRING" id="1448320.A0A319CS74"/>
<dbReference type="Gene3D" id="2.160.20.80">
    <property type="entry name" value="E3 ubiquitin-protein ligase SopA"/>
    <property type="match status" value="1"/>
</dbReference>
<dbReference type="AlphaFoldDB" id="A0A319CS74"/>
<evidence type="ECO:0000313" key="2">
    <source>
        <dbReference type="EMBL" id="PYH88094.1"/>
    </source>
</evidence>
<gene>
    <name evidence="2" type="ORF">BO71DRAFT_150089</name>
</gene>
<sequence>MAQSPPSITRSNLNNTIFTNLNSSDTIVRSTLDNVTVARSNPRVSGKITITRCTLSASALAHIDLTRCTFTNSTVASVRAVHVDAHKSEIADARLRRCTLSNATISNGCKISRSEARDSQVVDGCSVHRGAIEQSTVRGSAVRRANLVDCDVAGCVIVRTDFKGMVLRNGVWKNGRLVGRMGEGREVEVLRKGDGVMMEVPEMLETREPTVWMKEDGEESGMSEEDDAPPPYEP</sequence>
<evidence type="ECO:0000313" key="3">
    <source>
        <dbReference type="Proteomes" id="UP000247810"/>
    </source>
</evidence>
<evidence type="ECO:0008006" key="4">
    <source>
        <dbReference type="Google" id="ProtNLM"/>
    </source>
</evidence>
<protein>
    <recommendedName>
        <fullName evidence="4">Right handed beta helix domain-containing protein</fullName>
    </recommendedName>
</protein>
<dbReference type="SUPFAM" id="SSF141571">
    <property type="entry name" value="Pentapeptide repeat-like"/>
    <property type="match status" value="1"/>
</dbReference>
<proteinExistence type="predicted"/>
<dbReference type="EMBL" id="KZ826127">
    <property type="protein sequence ID" value="PYH88094.1"/>
    <property type="molecule type" value="Genomic_DNA"/>
</dbReference>
<keyword evidence="3" id="KW-1185">Reference proteome</keyword>
<feature type="compositionally biased region" description="Acidic residues" evidence="1">
    <location>
        <begin position="216"/>
        <end position="228"/>
    </location>
</feature>
<evidence type="ECO:0000256" key="1">
    <source>
        <dbReference type="SAM" id="MobiDB-lite"/>
    </source>
</evidence>
<dbReference type="Proteomes" id="UP000247810">
    <property type="component" value="Unassembled WGS sequence"/>
</dbReference>
<dbReference type="VEuPathDB" id="FungiDB:BO71DRAFT_150089"/>